<dbReference type="CDD" id="cd05402">
    <property type="entry name" value="NT_PAP_TUTase"/>
    <property type="match status" value="1"/>
</dbReference>
<organism evidence="8 9">
    <name type="scientific">Stachybotrys chlorohalonatus (strain IBT 40285)</name>
    <dbReference type="NCBI Taxonomy" id="1283841"/>
    <lineage>
        <taxon>Eukaryota</taxon>
        <taxon>Fungi</taxon>
        <taxon>Dikarya</taxon>
        <taxon>Ascomycota</taxon>
        <taxon>Pezizomycotina</taxon>
        <taxon>Sordariomycetes</taxon>
        <taxon>Hypocreomycetidae</taxon>
        <taxon>Hypocreales</taxon>
        <taxon>Stachybotryaceae</taxon>
        <taxon>Stachybotrys</taxon>
    </lineage>
</organism>
<dbReference type="GO" id="GO:0003729">
    <property type="term" value="F:mRNA binding"/>
    <property type="evidence" value="ECO:0007669"/>
    <property type="project" value="TreeGrafter"/>
</dbReference>
<dbReference type="GO" id="GO:0005730">
    <property type="term" value="C:nucleolus"/>
    <property type="evidence" value="ECO:0007669"/>
    <property type="project" value="TreeGrafter"/>
</dbReference>
<dbReference type="AlphaFoldDB" id="A0A084QYK6"/>
<comment type="similarity">
    <text evidence="1">Belongs to the DNA polymerase type-B-like family.</text>
</comment>
<evidence type="ECO:0000256" key="1">
    <source>
        <dbReference type="ARBA" id="ARBA00008593"/>
    </source>
</evidence>
<protein>
    <recommendedName>
        <fullName evidence="2">polynucleotide adenylyltransferase</fullName>
        <ecNumber evidence="2">2.7.7.19</ecNumber>
    </recommendedName>
</protein>
<name>A0A084QYK6_STAC4</name>
<dbReference type="GO" id="GO:0046872">
    <property type="term" value="F:metal ion binding"/>
    <property type="evidence" value="ECO:0007669"/>
    <property type="project" value="UniProtKB-KW"/>
</dbReference>
<dbReference type="InterPro" id="IPR035959">
    <property type="entry name" value="RutC-like_sf"/>
</dbReference>
<feature type="region of interest" description="Disordered" evidence="5">
    <location>
        <begin position="185"/>
        <end position="559"/>
    </location>
</feature>
<feature type="compositionally biased region" description="Acidic residues" evidence="5">
    <location>
        <begin position="465"/>
        <end position="482"/>
    </location>
</feature>
<feature type="compositionally biased region" description="Basic residues" evidence="5">
    <location>
        <begin position="430"/>
        <end position="441"/>
    </location>
</feature>
<dbReference type="GO" id="GO:1990817">
    <property type="term" value="F:poly(A) RNA polymerase activity"/>
    <property type="evidence" value="ECO:0007669"/>
    <property type="project" value="UniProtKB-EC"/>
</dbReference>
<dbReference type="OMA" id="IPEHHLG"/>
<dbReference type="OrthoDB" id="273917at2759"/>
<reference evidence="8 9" key="1">
    <citation type="journal article" date="2014" name="BMC Genomics">
        <title>Comparative genome sequencing reveals chemotype-specific gene clusters in the toxigenic black mold Stachybotrys.</title>
        <authorList>
            <person name="Semeiks J."/>
            <person name="Borek D."/>
            <person name="Otwinowski Z."/>
            <person name="Grishin N.V."/>
        </authorList>
    </citation>
    <scope>NUCLEOTIDE SEQUENCE [LARGE SCALE GENOMIC DNA]</scope>
    <source>
        <strain evidence="8 9">IBT 40285</strain>
    </source>
</reference>
<feature type="compositionally biased region" description="Pro residues" evidence="5">
    <location>
        <begin position="227"/>
        <end position="236"/>
    </location>
</feature>
<dbReference type="InterPro" id="IPR045862">
    <property type="entry name" value="Trf4-like"/>
</dbReference>
<dbReference type="Gene3D" id="1.10.1410.10">
    <property type="match status" value="1"/>
</dbReference>
<dbReference type="GO" id="GO:0043634">
    <property type="term" value="P:polyadenylation-dependent ncRNA catabolic process"/>
    <property type="evidence" value="ECO:0007669"/>
    <property type="project" value="TreeGrafter"/>
</dbReference>
<dbReference type="EC" id="2.7.7.19" evidence="2"/>
<dbReference type="InParanoid" id="A0A084QYK6"/>
<feature type="compositionally biased region" description="Basic and acidic residues" evidence="5">
    <location>
        <begin position="204"/>
        <end position="223"/>
    </location>
</feature>
<dbReference type="SUPFAM" id="SSF81301">
    <property type="entry name" value="Nucleotidyltransferase"/>
    <property type="match status" value="1"/>
</dbReference>
<evidence type="ECO:0000259" key="6">
    <source>
        <dbReference type="Pfam" id="PF03828"/>
    </source>
</evidence>
<evidence type="ECO:0000256" key="5">
    <source>
        <dbReference type="SAM" id="MobiDB-lite"/>
    </source>
</evidence>
<dbReference type="Pfam" id="PF22600">
    <property type="entry name" value="MTPAP-like_central"/>
    <property type="match status" value="1"/>
</dbReference>
<feature type="compositionally biased region" description="Polar residues" evidence="5">
    <location>
        <begin position="343"/>
        <end position="354"/>
    </location>
</feature>
<evidence type="ECO:0000313" key="8">
    <source>
        <dbReference type="EMBL" id="KFA69041.1"/>
    </source>
</evidence>
<dbReference type="PANTHER" id="PTHR23092">
    <property type="entry name" value="POLY(A) RNA POLYMERASE"/>
    <property type="match status" value="1"/>
</dbReference>
<dbReference type="InterPro" id="IPR006175">
    <property type="entry name" value="YjgF/YER057c/UK114"/>
</dbReference>
<dbReference type="EMBL" id="KL659619">
    <property type="protein sequence ID" value="KFA69041.1"/>
    <property type="molecule type" value="Genomic_DNA"/>
</dbReference>
<dbReference type="SUPFAM" id="SSF55298">
    <property type="entry name" value="YjgF-like"/>
    <property type="match status" value="1"/>
</dbReference>
<feature type="domain" description="Poly(A) RNA polymerase mitochondrial-like central palm" evidence="7">
    <location>
        <begin position="598"/>
        <end position="738"/>
    </location>
</feature>
<dbReference type="GO" id="GO:0031499">
    <property type="term" value="C:TRAMP complex"/>
    <property type="evidence" value="ECO:0007669"/>
    <property type="project" value="TreeGrafter"/>
</dbReference>
<dbReference type="CDD" id="cd06152">
    <property type="entry name" value="YjgF_YER057c_UK114_like_4"/>
    <property type="match status" value="1"/>
</dbReference>
<evidence type="ECO:0000313" key="9">
    <source>
        <dbReference type="Proteomes" id="UP000028524"/>
    </source>
</evidence>
<feature type="compositionally biased region" description="Acidic residues" evidence="5">
    <location>
        <begin position="366"/>
        <end position="375"/>
    </location>
</feature>
<evidence type="ECO:0000256" key="4">
    <source>
        <dbReference type="ARBA" id="ARBA00022842"/>
    </source>
</evidence>
<feature type="compositionally biased region" description="Pro residues" evidence="5">
    <location>
        <begin position="497"/>
        <end position="522"/>
    </location>
</feature>
<dbReference type="Pfam" id="PF03828">
    <property type="entry name" value="PAP_assoc"/>
    <property type="match status" value="1"/>
</dbReference>
<dbReference type="Pfam" id="PF01042">
    <property type="entry name" value="Ribonuc_L-PSP"/>
    <property type="match status" value="1"/>
</dbReference>
<feature type="compositionally biased region" description="Polar residues" evidence="5">
    <location>
        <begin position="376"/>
        <end position="385"/>
    </location>
</feature>
<dbReference type="GO" id="GO:0010605">
    <property type="term" value="P:negative regulation of macromolecule metabolic process"/>
    <property type="evidence" value="ECO:0007669"/>
    <property type="project" value="UniProtKB-ARBA"/>
</dbReference>
<dbReference type="PANTHER" id="PTHR23092:SF15">
    <property type="entry name" value="INACTIVE NON-CANONICAL POLY(A) RNA POLYMERASE PROTEIN TRF4-2-RELATED"/>
    <property type="match status" value="1"/>
</dbReference>
<keyword evidence="3" id="KW-0479">Metal-binding</keyword>
<dbReference type="STRING" id="1283841.A0A084QYK6"/>
<dbReference type="SUPFAM" id="SSF81631">
    <property type="entry name" value="PAP/OAS1 substrate-binding domain"/>
    <property type="match status" value="1"/>
</dbReference>
<dbReference type="Gene3D" id="3.30.460.10">
    <property type="entry name" value="Beta Polymerase, domain 2"/>
    <property type="match status" value="1"/>
</dbReference>
<feature type="compositionally biased region" description="Basic and acidic residues" evidence="5">
    <location>
        <begin position="237"/>
        <end position="252"/>
    </location>
</feature>
<evidence type="ECO:0000256" key="2">
    <source>
        <dbReference type="ARBA" id="ARBA00012388"/>
    </source>
</evidence>
<dbReference type="GO" id="GO:0031123">
    <property type="term" value="P:RNA 3'-end processing"/>
    <property type="evidence" value="ECO:0007669"/>
    <property type="project" value="TreeGrafter"/>
</dbReference>
<evidence type="ECO:0000259" key="7">
    <source>
        <dbReference type="Pfam" id="PF22600"/>
    </source>
</evidence>
<dbReference type="Proteomes" id="UP000028524">
    <property type="component" value="Unassembled WGS sequence"/>
</dbReference>
<dbReference type="InterPro" id="IPR054708">
    <property type="entry name" value="MTPAP-like_central"/>
</dbReference>
<evidence type="ECO:0000256" key="3">
    <source>
        <dbReference type="ARBA" id="ARBA00022723"/>
    </source>
</evidence>
<feature type="domain" description="PAP-associated" evidence="6">
    <location>
        <begin position="802"/>
        <end position="877"/>
    </location>
</feature>
<dbReference type="InterPro" id="IPR002058">
    <property type="entry name" value="PAP_assoc"/>
</dbReference>
<feature type="compositionally biased region" description="Polar residues" evidence="5">
    <location>
        <begin position="296"/>
        <end position="305"/>
    </location>
</feature>
<accession>A0A084QYK6</accession>
<sequence>MSTLQYYAYPGMGEYARENLGYNQVVRVGDRLEVSGQGGWVPSDDSIDFPKDLKEEVEQAFRNVDTALKHAGGKGWSQVFRVNSYHTDLTPELTSYMSDAYRRWMPDHKPIWTQIGVARLGAPNMNVEIEVSAGETTARMPDSDRLRTCTQFLSSQRRPSLDHHVAFIHAASEYCRILNADTVATGRRPPKAVPKMPRARNNARRRDDRPRNGDRNSNGDRNRARGPSPPRYPPPAHYDRGRNETDSWRPGDRGPGGQNSRPYPDNGPRSSTDSYRPRPPQGDFTFRFDKPAGVGDSSQGQYSHSNNRDGHRDGHRRGGNRGGRGYQRKPRWQPSERALISGITANLPSHSLNTGEEPARYRAVDDLSDDDEQDMEISSRSSQSDAEQDTEEPSKKRARTAATTESADAAPKWSNPDPYTALPCPDETTRKKKDVVKLIRKARLEDNTDKLAAPPEAENFISFDTTDDEADEEAEAEAEDEPCSPGAEAAPRVDHYSPPPPPPPPPPTTLQPPLPPGPPPDAALPSGARDTSGPLGSRKRTVDDDIKPPNYGQLKKSKKKMEPIKGMLVPNWAVKPDETRCPWATTDHSATLDMAVRLHKEIVDFYDFVRPREFERQIRNNLVENLKKAMKRDHRNFGNAHVHPFGSYMSGLYLPTADMDLVVCSDNYMRGGASTYLNARSWLYKFRAFLVYQGIANGDDIEVISKARIPLVKYVDKLTGLRVDVSFENLGGVQAIETFQRWKDRYPAMPVLVTVIKHFLLMRGLNEPVNGGIGGFSVICLVVSMLQLMPQVQSKSMIPEHHLGELLLEFFNLYGRKFNHEVNAISLVSPVGYVRKVSLPSPLGWTILTHWIQNEVTGFAYRNKDRLSIIDPNNPANDISGGSSATDSILARFHDAYNTLVDQMKLVAADPHRGGILDCIFAGDYSSFRDQRNYLRRVHEQVLGPCSD</sequence>
<dbReference type="Gene3D" id="3.30.1330.40">
    <property type="entry name" value="RutC-like"/>
    <property type="match status" value="1"/>
</dbReference>
<keyword evidence="9" id="KW-1185">Reference proteome</keyword>
<proteinExistence type="inferred from homology"/>
<dbReference type="InterPro" id="IPR043519">
    <property type="entry name" value="NT_sf"/>
</dbReference>
<dbReference type="HOGENOM" id="CLU_013572_2_0_1"/>
<gene>
    <name evidence="8" type="ORF">S40285_05474</name>
</gene>
<keyword evidence="4" id="KW-0460">Magnesium</keyword>